<evidence type="ECO:0000313" key="3">
    <source>
        <dbReference type="Proteomes" id="UP000540506"/>
    </source>
</evidence>
<sequence>MIRKVGYQWHLRQLMAQREMFATSDLVPKLAERGITLSREQVFRLVTQVPQRLSLDTLAALCDILECQVADLIEVTAEQVAERRRAGEAPLLRAAAPSAPRRAVVRRPDLS</sequence>
<protein>
    <submittedName>
        <fullName evidence="2">DNA-binding Xre family transcriptional regulator</fullName>
    </submittedName>
</protein>
<evidence type="ECO:0000313" key="2">
    <source>
        <dbReference type="EMBL" id="MBB4928257.1"/>
    </source>
</evidence>
<reference evidence="2 3" key="1">
    <citation type="submission" date="2020-08" db="EMBL/GenBank/DDBJ databases">
        <title>Sequencing the genomes of 1000 actinobacteria strains.</title>
        <authorList>
            <person name="Klenk H.-P."/>
        </authorList>
    </citation>
    <scope>NUCLEOTIDE SEQUENCE [LARGE SCALE GENOMIC DNA]</scope>
    <source>
        <strain evidence="2 3">DSM 41654</strain>
    </source>
</reference>
<organism evidence="2 3">
    <name type="scientific">Kitasatospora kifunensis</name>
    <name type="common">Streptomyces kifunensis</name>
    <dbReference type="NCBI Taxonomy" id="58351"/>
    <lineage>
        <taxon>Bacteria</taxon>
        <taxon>Bacillati</taxon>
        <taxon>Actinomycetota</taxon>
        <taxon>Actinomycetes</taxon>
        <taxon>Kitasatosporales</taxon>
        <taxon>Streptomycetaceae</taxon>
        <taxon>Kitasatospora</taxon>
    </lineage>
</organism>
<dbReference type="Gene3D" id="1.10.260.40">
    <property type="entry name" value="lambda repressor-like DNA-binding domains"/>
    <property type="match status" value="1"/>
</dbReference>
<keyword evidence="3" id="KW-1185">Reference proteome</keyword>
<dbReference type="InterPro" id="IPR010982">
    <property type="entry name" value="Lambda_DNA-bd_dom_sf"/>
</dbReference>
<dbReference type="AlphaFoldDB" id="A0A7W7VYZ8"/>
<comment type="caution">
    <text evidence="2">The sequence shown here is derived from an EMBL/GenBank/DDBJ whole genome shotgun (WGS) entry which is preliminary data.</text>
</comment>
<dbReference type="GO" id="GO:0003677">
    <property type="term" value="F:DNA binding"/>
    <property type="evidence" value="ECO:0007669"/>
    <property type="project" value="UniProtKB-KW"/>
</dbReference>
<evidence type="ECO:0000259" key="1">
    <source>
        <dbReference type="Pfam" id="PF13443"/>
    </source>
</evidence>
<dbReference type="EMBL" id="JACHJV010000002">
    <property type="protein sequence ID" value="MBB4928257.1"/>
    <property type="molecule type" value="Genomic_DNA"/>
</dbReference>
<gene>
    <name evidence="2" type="ORF">FHR34_007352</name>
</gene>
<proteinExistence type="predicted"/>
<dbReference type="RefSeq" id="WP_184945262.1">
    <property type="nucleotide sequence ID" value="NZ_JACHJV010000002.1"/>
</dbReference>
<keyword evidence="2" id="KW-0238">DNA-binding</keyword>
<dbReference type="Proteomes" id="UP000540506">
    <property type="component" value="Unassembled WGS sequence"/>
</dbReference>
<accession>A0A7W7VYZ8</accession>
<dbReference type="Pfam" id="PF13443">
    <property type="entry name" value="HTH_26"/>
    <property type="match status" value="1"/>
</dbReference>
<dbReference type="InterPro" id="IPR001387">
    <property type="entry name" value="Cro/C1-type_HTH"/>
</dbReference>
<name>A0A7W7VYZ8_KITKI</name>
<feature type="domain" description="HTH cro/C1-type" evidence="1">
    <location>
        <begin position="10"/>
        <end position="77"/>
    </location>
</feature>